<proteinExistence type="predicted"/>
<name>A0AAN8S7S3_POLSC</name>
<evidence type="ECO:0000313" key="1">
    <source>
        <dbReference type="EMBL" id="KAK6620926.1"/>
    </source>
</evidence>
<sequence length="99" mass="11162">MLFGVPVWTSWDTREKTWNNQEDFPAIGRPVDEGRLVVGRPAPSPLATQDLKVTMVMMTLSARKVVTMTVWMTINGIPIESIDSEKSQVKTEKRKLNSS</sequence>
<evidence type="ECO:0000313" key="2">
    <source>
        <dbReference type="Proteomes" id="UP001372834"/>
    </source>
</evidence>
<organism evidence="1 2">
    <name type="scientific">Polyplax serrata</name>
    <name type="common">Common mouse louse</name>
    <dbReference type="NCBI Taxonomy" id="468196"/>
    <lineage>
        <taxon>Eukaryota</taxon>
        <taxon>Metazoa</taxon>
        <taxon>Ecdysozoa</taxon>
        <taxon>Arthropoda</taxon>
        <taxon>Hexapoda</taxon>
        <taxon>Insecta</taxon>
        <taxon>Pterygota</taxon>
        <taxon>Neoptera</taxon>
        <taxon>Paraneoptera</taxon>
        <taxon>Psocodea</taxon>
        <taxon>Troctomorpha</taxon>
        <taxon>Phthiraptera</taxon>
        <taxon>Anoplura</taxon>
        <taxon>Polyplacidae</taxon>
        <taxon>Polyplax</taxon>
    </lineage>
</organism>
<dbReference type="Proteomes" id="UP001372834">
    <property type="component" value="Unassembled WGS sequence"/>
</dbReference>
<reference evidence="1 2" key="1">
    <citation type="submission" date="2023-10" db="EMBL/GenBank/DDBJ databases">
        <title>Genomes of two closely related lineages of the louse Polyplax serrata with different host specificities.</title>
        <authorList>
            <person name="Martinu J."/>
            <person name="Tarabai H."/>
            <person name="Stefka J."/>
            <person name="Hypsa V."/>
        </authorList>
    </citation>
    <scope>NUCLEOTIDE SEQUENCE [LARGE SCALE GENOMIC DNA]</scope>
    <source>
        <strain evidence="1">HR10_N</strain>
    </source>
</reference>
<protein>
    <submittedName>
        <fullName evidence="1">Uncharacterized protein</fullName>
    </submittedName>
</protein>
<comment type="caution">
    <text evidence="1">The sequence shown here is derived from an EMBL/GenBank/DDBJ whole genome shotgun (WGS) entry which is preliminary data.</text>
</comment>
<accession>A0AAN8S7S3</accession>
<dbReference type="AlphaFoldDB" id="A0AAN8S7S3"/>
<dbReference type="EMBL" id="JAWJWE010000039">
    <property type="protein sequence ID" value="KAK6620926.1"/>
    <property type="molecule type" value="Genomic_DNA"/>
</dbReference>
<gene>
    <name evidence="1" type="ORF">RUM43_011225</name>
</gene>